<keyword evidence="2" id="KW-1185">Reference proteome</keyword>
<evidence type="ECO:0000313" key="2">
    <source>
        <dbReference type="Proteomes" id="UP000002593"/>
    </source>
</evidence>
<dbReference type="KEGG" id="hbu:Hbut_1298"/>
<dbReference type="HOGENOM" id="CLU_414269_0_0_2"/>
<dbReference type="Pfam" id="PF05762">
    <property type="entry name" value="VWA_CoxE"/>
    <property type="match status" value="1"/>
</dbReference>
<sequence>MGKNQGEEADYKALSLAVAEAARRAGVRVSTSEVVDAARLLALYAAISSKPLSLEDYVAVFTSVYAKRGEDEQVVVEAVKRVIIGPEAGRASVEQRIKRDLEALGLDYGDKISRHKLSSLKKSDRARTAYARLKLLGIIRRSRHGEYVVSQEKAKRIMGEIARRYGDIDNALAEAIANSIARNTSLASLLGSELLKYLDLESLNLATLAKLYSNLHREKWLQKVITGIISRKIAEGETPPNPERIYDILRREGMDSRVLAGLLRSNPRLAARAAKDYGFQTVLDIASSIASYDSQRAAEILAHASGLKQSQKTFLRNYITRLGVTYALELAKHTGVAQLLARAVQVRESLIRSLSRPEEAPAHLDMALAEYEKLVSEYNSASSEIPDRLRNIIEGEIRSLASLVHAASTGNTYALLKGLTRQLPVWQALQFLTDVASASSDPKTKRYALMLALLTWKRAVSTTGPRLSRRRKYTVTRGRLDARKAIYGILRFDPYTPIYRRRVRTARYVVVLDKSGSMREYSLTALLASASLAPAITRLVLFDSEVRVIDRLEQASVPKIISLLFKTSFEGYTDVVRALEESTRGLAPSKLVVISDLHQTVPSRKSVDEVLRGMRTSGWRIAVVAPPTLDPRLARRITGIVKLYTVSKPADVARVIRRLIAA</sequence>
<dbReference type="InterPro" id="IPR008912">
    <property type="entry name" value="Uncharacterised_CoxE"/>
</dbReference>
<dbReference type="SUPFAM" id="SSF53300">
    <property type="entry name" value="vWA-like"/>
    <property type="match status" value="1"/>
</dbReference>
<organism evidence="1 2">
    <name type="scientific">Hyperthermus butylicus (strain DSM 5456 / JCM 9403 / PLM1-5)</name>
    <dbReference type="NCBI Taxonomy" id="415426"/>
    <lineage>
        <taxon>Archaea</taxon>
        <taxon>Thermoproteota</taxon>
        <taxon>Thermoprotei</taxon>
        <taxon>Desulfurococcales</taxon>
        <taxon>Pyrodictiaceae</taxon>
        <taxon>Hyperthermus</taxon>
    </lineage>
</organism>
<dbReference type="Proteomes" id="UP000002593">
    <property type="component" value="Chromosome"/>
</dbReference>
<dbReference type="EnsemblBacteria" id="ABM81128">
    <property type="protein sequence ID" value="ABM81128"/>
    <property type="gene ID" value="Hbut_1298"/>
</dbReference>
<dbReference type="AlphaFoldDB" id="A2BMB7"/>
<dbReference type="STRING" id="415426.Hbut_1298"/>
<accession>A2BMB7</accession>
<name>A2BMB7_HYPBU</name>
<reference evidence="1 2" key="1">
    <citation type="journal article" date="2007" name="Archaea">
        <title>The genome of Hyperthermus butylicus: a sulfur-reducing, peptide fermenting, neutrophilic Crenarchaeote growing up to 108 degrees C.</title>
        <authorList>
            <person name="Brugger K."/>
            <person name="Chen L."/>
            <person name="Stark M."/>
            <person name="Zibat A."/>
            <person name="Redder P."/>
            <person name="Ruepp A."/>
            <person name="Awayez M."/>
            <person name="She Q."/>
            <person name="Garrett R.A."/>
            <person name="Klenk H.P."/>
        </authorList>
    </citation>
    <scope>NUCLEOTIDE SEQUENCE [LARGE SCALE GENOMIC DNA]</scope>
    <source>
        <strain evidence="2">DSM 5456 / JCM 9403 / PLM1-5</strain>
    </source>
</reference>
<proteinExistence type="predicted"/>
<gene>
    <name evidence="1" type="ordered locus">Hbut_1298</name>
</gene>
<evidence type="ECO:0000313" key="1">
    <source>
        <dbReference type="EMBL" id="ABM81128.1"/>
    </source>
</evidence>
<dbReference type="EMBL" id="CP000493">
    <property type="protein sequence ID" value="ABM81128.1"/>
    <property type="molecule type" value="Genomic_DNA"/>
</dbReference>
<protein>
    <submittedName>
        <fullName evidence="1">Uncharacterized protein</fullName>
    </submittedName>
</protein>
<dbReference type="eggNOG" id="arCOG06080">
    <property type="taxonomic scope" value="Archaea"/>
</dbReference>
<dbReference type="InterPro" id="IPR036465">
    <property type="entry name" value="vWFA_dom_sf"/>
</dbReference>